<evidence type="ECO:0000313" key="2">
    <source>
        <dbReference type="Proteomes" id="UP000034006"/>
    </source>
</evidence>
<dbReference type="Proteomes" id="UP000034006">
    <property type="component" value="Unassembled WGS sequence"/>
</dbReference>
<name>A0A0G1HVP5_9BACT</name>
<proteinExistence type="predicted"/>
<dbReference type="EMBL" id="LCIH01000015">
    <property type="protein sequence ID" value="KKT51146.1"/>
    <property type="molecule type" value="Genomic_DNA"/>
</dbReference>
<organism evidence="1 2">
    <name type="scientific">Candidatus Collierbacteria bacterium GW2011_GWB2_44_22</name>
    <dbReference type="NCBI Taxonomy" id="1618387"/>
    <lineage>
        <taxon>Bacteria</taxon>
        <taxon>Candidatus Collieribacteriota</taxon>
    </lineage>
</organism>
<gene>
    <name evidence="1" type="ORF">UW44_C0015G0017</name>
</gene>
<evidence type="ECO:0000313" key="1">
    <source>
        <dbReference type="EMBL" id="KKT51146.1"/>
    </source>
</evidence>
<reference evidence="1 2" key="1">
    <citation type="journal article" date="2015" name="Nature">
        <title>rRNA introns, odd ribosomes, and small enigmatic genomes across a large radiation of phyla.</title>
        <authorList>
            <person name="Brown C.T."/>
            <person name="Hug L.A."/>
            <person name="Thomas B.C."/>
            <person name="Sharon I."/>
            <person name="Castelle C.J."/>
            <person name="Singh A."/>
            <person name="Wilkins M.J."/>
            <person name="Williams K.H."/>
            <person name="Banfield J.F."/>
        </authorList>
    </citation>
    <scope>NUCLEOTIDE SEQUENCE [LARGE SCALE GENOMIC DNA]</scope>
</reference>
<comment type="caution">
    <text evidence="1">The sequence shown here is derived from an EMBL/GenBank/DDBJ whole genome shotgun (WGS) entry which is preliminary data.</text>
</comment>
<protein>
    <submittedName>
        <fullName evidence="1">Uncharacterized protein</fullName>
    </submittedName>
</protein>
<accession>A0A0G1HVP5</accession>
<sequence length="90" mass="10185">MDEIKYFVGIDGDYYLTIQKGIKRGCDIAIHNPRGGFVRIFVLSSISLPDMGFQKLSTSKNGGRPSFVALRENKDEVVEILSKQFRMVNK</sequence>
<dbReference type="AlphaFoldDB" id="A0A0G1HVP5"/>